<dbReference type="SUPFAM" id="SSF53335">
    <property type="entry name" value="S-adenosyl-L-methionine-dependent methyltransferases"/>
    <property type="match status" value="1"/>
</dbReference>
<dbReference type="GO" id="GO:0071885">
    <property type="term" value="F:N-terminal protein N-methyltransferase activity"/>
    <property type="evidence" value="ECO:0007669"/>
    <property type="project" value="UniProtKB-EC"/>
</dbReference>
<dbReference type="Pfam" id="PF05891">
    <property type="entry name" value="Methyltransf_PK"/>
    <property type="match status" value="1"/>
</dbReference>
<feature type="binding site" evidence="11">
    <location>
        <begin position="119"/>
        <end position="120"/>
    </location>
    <ligand>
        <name>S-adenosyl-L-methionine</name>
        <dbReference type="ChEBI" id="CHEBI:59789"/>
    </ligand>
</feature>
<dbReference type="PIRSF" id="PIRSF016958">
    <property type="entry name" value="DUF858_MeTrfase_lik"/>
    <property type="match status" value="1"/>
</dbReference>
<keyword evidence="13" id="KW-1185">Reference proteome</keyword>
<evidence type="ECO:0000256" key="7">
    <source>
        <dbReference type="ARBA" id="ARBA00043129"/>
    </source>
</evidence>
<dbReference type="FunFam" id="3.40.50.150:FF:000025">
    <property type="entry name" value="N-terminal Xaa-Pro-Lys N-methyltransferase 1"/>
    <property type="match status" value="1"/>
</dbReference>
<comment type="caution">
    <text evidence="12">The sequence shown here is derived from an EMBL/GenBank/DDBJ whole genome shotgun (WGS) entry which is preliminary data.</text>
</comment>
<feature type="binding site" evidence="11">
    <location>
        <position position="135"/>
    </location>
    <ligand>
        <name>S-adenosyl-L-methionine</name>
        <dbReference type="ChEBI" id="CHEBI:59789"/>
    </ligand>
</feature>
<dbReference type="AlphaFoldDB" id="A0AA40KXW6"/>
<evidence type="ECO:0000256" key="4">
    <source>
        <dbReference type="ARBA" id="ARBA00022691"/>
    </source>
</evidence>
<dbReference type="PANTHER" id="PTHR12753:SF0">
    <property type="entry name" value="ALPHA N-TERMINAL PROTEIN METHYLTRANSFERASE 1"/>
    <property type="match status" value="1"/>
</dbReference>
<evidence type="ECO:0000256" key="8">
    <source>
        <dbReference type="ARBA" id="ARBA00047306"/>
    </source>
</evidence>
<accession>A0AA40KXW6</accession>
<dbReference type="InterPro" id="IPR029063">
    <property type="entry name" value="SAM-dependent_MTases_sf"/>
</dbReference>
<organism evidence="12 13">
    <name type="scientific">Melipona bicolor</name>
    <dbReference type="NCBI Taxonomy" id="60889"/>
    <lineage>
        <taxon>Eukaryota</taxon>
        <taxon>Metazoa</taxon>
        <taxon>Ecdysozoa</taxon>
        <taxon>Arthropoda</taxon>
        <taxon>Hexapoda</taxon>
        <taxon>Insecta</taxon>
        <taxon>Pterygota</taxon>
        <taxon>Neoptera</taxon>
        <taxon>Endopterygota</taxon>
        <taxon>Hymenoptera</taxon>
        <taxon>Apocrita</taxon>
        <taxon>Aculeata</taxon>
        <taxon>Apoidea</taxon>
        <taxon>Anthophila</taxon>
        <taxon>Apidae</taxon>
        <taxon>Melipona</taxon>
    </lineage>
</organism>
<protein>
    <recommendedName>
        <fullName evidence="6">Alpha N-terminal protein methyltransferase 1</fullName>
        <ecNumber evidence="5">2.1.1.244</ecNumber>
    </recommendedName>
    <alternativeName>
        <fullName evidence="7">X-Pro-Lys N-terminal protein methyltransferase 1</fullName>
    </alternativeName>
</protein>
<dbReference type="InterPro" id="IPR008576">
    <property type="entry name" value="MeTrfase_NTM1"/>
</dbReference>
<evidence type="ECO:0000313" key="13">
    <source>
        <dbReference type="Proteomes" id="UP001177670"/>
    </source>
</evidence>
<feature type="binding site" evidence="11">
    <location>
        <position position="69"/>
    </location>
    <ligand>
        <name>S-adenosyl-L-methionine</name>
        <dbReference type="ChEBI" id="CHEBI:59789"/>
    </ligand>
</feature>
<dbReference type="EC" id="2.1.1.244" evidence="5"/>
<reference evidence="12" key="1">
    <citation type="submission" date="2021-10" db="EMBL/GenBank/DDBJ databases">
        <title>Melipona bicolor Genome sequencing and assembly.</title>
        <authorList>
            <person name="Araujo N.S."/>
            <person name="Arias M.C."/>
        </authorList>
    </citation>
    <scope>NUCLEOTIDE SEQUENCE</scope>
    <source>
        <strain evidence="12">USP_2M_L1-L4_2017</strain>
        <tissue evidence="12">Whole body</tissue>
    </source>
</reference>
<dbReference type="EMBL" id="JAHYIQ010000001">
    <property type="protein sequence ID" value="KAK1137224.1"/>
    <property type="molecule type" value="Genomic_DNA"/>
</dbReference>
<comment type="catalytic activity">
    <reaction evidence="8">
        <text>N-terminal L-seryl-L-prolyl-L-lysyl-[protein] + 3 S-adenosyl-L-methionine = N-terminal N,N,N-trimethyl-L-seryl-L-prolyl-L-lysyl-[protein] + 3 S-adenosyl-L-homocysteine + 3 H(+)</text>
        <dbReference type="Rhea" id="RHEA:54724"/>
        <dbReference type="Rhea" id="RHEA-COMP:13789"/>
        <dbReference type="Rhea" id="RHEA-COMP:13973"/>
        <dbReference type="ChEBI" id="CHEBI:15378"/>
        <dbReference type="ChEBI" id="CHEBI:57856"/>
        <dbReference type="ChEBI" id="CHEBI:59789"/>
        <dbReference type="ChEBI" id="CHEBI:138061"/>
        <dbReference type="ChEBI" id="CHEBI:138317"/>
        <dbReference type="EC" id="2.1.1.244"/>
    </reaction>
</comment>
<dbReference type="PANTHER" id="PTHR12753">
    <property type="entry name" value="AD-003 - RELATED"/>
    <property type="match status" value="1"/>
</dbReference>
<dbReference type="Proteomes" id="UP001177670">
    <property type="component" value="Unassembled WGS sequence"/>
</dbReference>
<evidence type="ECO:0000256" key="2">
    <source>
        <dbReference type="ARBA" id="ARBA00022603"/>
    </source>
</evidence>
<keyword evidence="4 11" id="KW-0949">S-adenosyl-L-methionine</keyword>
<evidence type="ECO:0000256" key="5">
    <source>
        <dbReference type="ARBA" id="ARBA00039112"/>
    </source>
</evidence>
<evidence type="ECO:0000313" key="12">
    <source>
        <dbReference type="EMBL" id="KAK1137224.1"/>
    </source>
</evidence>
<dbReference type="GO" id="GO:0032259">
    <property type="term" value="P:methylation"/>
    <property type="evidence" value="ECO:0007669"/>
    <property type="project" value="UniProtKB-KW"/>
</dbReference>
<evidence type="ECO:0000256" key="1">
    <source>
        <dbReference type="ARBA" id="ARBA00009059"/>
    </source>
</evidence>
<dbReference type="GO" id="GO:0005737">
    <property type="term" value="C:cytoplasm"/>
    <property type="evidence" value="ECO:0007669"/>
    <property type="project" value="TreeGrafter"/>
</dbReference>
<comment type="catalytic activity">
    <reaction evidence="9">
        <text>N-terminal L-prolyl-L-prolyl-L-lysyl-[protein] + 2 S-adenosyl-L-methionine = N-terminal N,N-dimethyl-L-prolyl-L-prolyl-L-lysyl-[protein] + 2 S-adenosyl-L-homocysteine + 2 H(+)</text>
        <dbReference type="Rhea" id="RHEA:54736"/>
        <dbReference type="Rhea" id="RHEA-COMP:13787"/>
        <dbReference type="Rhea" id="RHEA-COMP:13974"/>
        <dbReference type="ChEBI" id="CHEBI:15378"/>
        <dbReference type="ChEBI" id="CHEBI:57856"/>
        <dbReference type="ChEBI" id="CHEBI:59789"/>
        <dbReference type="ChEBI" id="CHEBI:138059"/>
        <dbReference type="ChEBI" id="CHEBI:138318"/>
        <dbReference type="EC" id="2.1.1.244"/>
    </reaction>
</comment>
<comment type="catalytic activity">
    <reaction evidence="10">
        <text>N-terminal L-alanyl-L-prolyl-L-lysyl-[protein] + 3 S-adenosyl-L-methionine = N-terminal N,N,N-trimethyl-L-alanyl-L-prolyl-L-lysyl-[protein] + 3 S-adenosyl-L-homocysteine + 3 H(+)</text>
        <dbReference type="Rhea" id="RHEA:54712"/>
        <dbReference type="Rhea" id="RHEA-COMP:13785"/>
        <dbReference type="Rhea" id="RHEA-COMP:13971"/>
        <dbReference type="ChEBI" id="CHEBI:15378"/>
        <dbReference type="ChEBI" id="CHEBI:57856"/>
        <dbReference type="ChEBI" id="CHEBI:59789"/>
        <dbReference type="ChEBI" id="CHEBI:138057"/>
        <dbReference type="ChEBI" id="CHEBI:138315"/>
        <dbReference type="EC" id="2.1.1.244"/>
    </reaction>
</comment>
<proteinExistence type="inferred from homology"/>
<evidence type="ECO:0000256" key="10">
    <source>
        <dbReference type="ARBA" id="ARBA00048167"/>
    </source>
</evidence>
<dbReference type="CDD" id="cd02440">
    <property type="entry name" value="AdoMet_MTases"/>
    <property type="match status" value="1"/>
</dbReference>
<keyword evidence="2" id="KW-0489">Methyltransferase</keyword>
<gene>
    <name evidence="12" type="ORF">K0M31_001745</name>
</gene>
<evidence type="ECO:0000256" key="6">
    <source>
        <dbReference type="ARBA" id="ARBA00039449"/>
    </source>
</evidence>
<name>A0AA40KXW6_9HYME</name>
<keyword evidence="3" id="KW-0808">Transferase</keyword>
<comment type="similarity">
    <text evidence="1">Belongs to the methyltransferase superfamily. NTM1 family.</text>
</comment>
<dbReference type="Gene3D" id="3.40.50.150">
    <property type="entry name" value="Vaccinia Virus protein VP39"/>
    <property type="match status" value="1"/>
</dbReference>
<sequence>MEKEEGRVKEQEFYTEAAKYWERVPPTVDGMLGGFGFISQIDIKGSTQFLRSLFELKDPPSRTFALDCGAGIGRITKNLLLNYFKHVDLVEQNLKFLEVARTCLKSYSTRICNYYPIGLQNFCFATKKYDVIWCQWVLGHLKHDDLIKFLKKCSTGLKSNGVIVIKENVTSSENLEIDTQDSSVTRPLSEFYRIFQESNLICIKEQQQHKFPRGLYPVYMFALRSIGDKL</sequence>
<feature type="binding site" evidence="11">
    <location>
        <position position="74"/>
    </location>
    <ligand>
        <name>S-adenosyl-L-methionine</name>
        <dbReference type="ChEBI" id="CHEBI:59789"/>
    </ligand>
</feature>
<evidence type="ECO:0000256" key="11">
    <source>
        <dbReference type="PIRSR" id="PIRSR016958-1"/>
    </source>
</evidence>
<evidence type="ECO:0000256" key="9">
    <source>
        <dbReference type="ARBA" id="ARBA00047885"/>
    </source>
</evidence>
<evidence type="ECO:0000256" key="3">
    <source>
        <dbReference type="ARBA" id="ARBA00022679"/>
    </source>
</evidence>